<evidence type="ECO:0000313" key="5">
    <source>
        <dbReference type="Proteomes" id="UP000612055"/>
    </source>
</evidence>
<dbReference type="Pfam" id="PF00646">
    <property type="entry name" value="F-box"/>
    <property type="match status" value="1"/>
</dbReference>
<gene>
    <name evidence="4" type="ORF">HYH03_004787</name>
</gene>
<protein>
    <recommendedName>
        <fullName evidence="3">F-box domain-containing protein</fullName>
    </recommendedName>
</protein>
<keyword evidence="5" id="KW-1185">Reference proteome</keyword>
<evidence type="ECO:0000256" key="1">
    <source>
        <dbReference type="ARBA" id="ARBA00004430"/>
    </source>
</evidence>
<dbReference type="AlphaFoldDB" id="A0A835Y9F7"/>
<feature type="domain" description="F-box" evidence="3">
    <location>
        <begin position="12"/>
        <end position="42"/>
    </location>
</feature>
<comment type="subcellular location">
    <subcellularLocation>
        <location evidence="1">Cytoplasm</location>
        <location evidence="1">Cytoskeleton</location>
        <location evidence="1">Cilium axoneme</location>
    </subcellularLocation>
</comment>
<dbReference type="EMBL" id="JAEHOE010000015">
    <property type="protein sequence ID" value="KAG2497198.1"/>
    <property type="molecule type" value="Genomic_DNA"/>
</dbReference>
<dbReference type="InterPro" id="IPR001810">
    <property type="entry name" value="F-box_dom"/>
</dbReference>
<sequence length="995" mass="100043">MEQGSEETGGMSLLSDDVLRDVAARVPASDRPLARLVCKSWAVLFAPTSRTLIAEQPSSYTLAALTAAPALPALTLRSLSASSTPAAAFAPHLSVCASHAHLTRLALERPAGSFRTSPDNAEGSGPESDIAFPKGLRALSLSGPGPWSGPLLQALGKGLGQLTELTLGRLGCAEAAYCVPWEGLTGLRRLELRLGAAEVAAWPKPGPAAPAASSEAAAGASVPTLAAALAAALPALQELSLLELPSPADDTGTGALLAAIVASAGSTDSIPFTAASCPPDAPYAPTAAAAAAEDDCTAAAAAVGAWGRAGCLLRLSFRDAADDCDYLSAVAFRLGNRARDGTDIPHGTCWSGAGVSGTSGGAAAAANCGWPAEGDKEGWSAVEVSARVMVVTGGEDKSESESASLVSGEHSGEASPKAREDGDEEGSEGSCADEGQEAEAELGSRALEELEDPAGATPGQPGGAPAAGAAVSGAAGGVTEDVTSALEDLLALWRLALVPLGANSGSVQGPEETAQALEGLQLSPSPEASAAAAAPTTAPAAAPSAQGSPLPSPRRCCAFAAVACLDVVLCCDASAGRSGRPLRLDLSALPGLSSLTLRLFSDTVATSYSRGADLALLGVSALTALQLLRSDGAAPPPELAGGLAAALAERAPRLRRFVAEGAVLSVAVEAEGGERGKGRGAEGLAALPQCRRLEELTLWLLPTSRPPRYSRRVRLAWLPPSLRRLVLYHVDLDAADLDPDLDPSQSCDSADPPHGSWTCLPDLHHLELHLCRAPSLVPVQAPGPYPTLTDAGPSHCSSRSRSSWLPSLTHLSLSHSSTQGANGAAIAGAWPRLQSLSVSASLSPDMPSALPAAQPTAPAGGSSSSLSRDPKVLLPEDVAALGSLTGLRSLYWHAPHTPGGLAPATLAVLPCLSGLRRLGLHLGLDNTVTPEELVAAVGALGAAGCGRLSELDLVVGHGPCRAAVGSGREAGVAGGGLGGRLAEAVPHAVVTVRRD</sequence>
<name>A0A835Y9F7_9CHLO</name>
<dbReference type="GO" id="GO:0005930">
    <property type="term" value="C:axoneme"/>
    <property type="evidence" value="ECO:0007669"/>
    <property type="project" value="UniProtKB-SubCell"/>
</dbReference>
<dbReference type="PANTHER" id="PTHR48148">
    <property type="entry name" value="KERATINOCYTE PROLINE-RICH PROTEIN"/>
    <property type="match status" value="1"/>
</dbReference>
<feature type="region of interest" description="Disordered" evidence="2">
    <location>
        <begin position="844"/>
        <end position="868"/>
    </location>
</feature>
<evidence type="ECO:0000313" key="4">
    <source>
        <dbReference type="EMBL" id="KAG2497198.1"/>
    </source>
</evidence>
<dbReference type="InterPro" id="IPR036047">
    <property type="entry name" value="F-box-like_dom_sf"/>
</dbReference>
<evidence type="ECO:0000259" key="3">
    <source>
        <dbReference type="Pfam" id="PF00646"/>
    </source>
</evidence>
<dbReference type="SUPFAM" id="SSF52047">
    <property type="entry name" value="RNI-like"/>
    <property type="match status" value="1"/>
</dbReference>
<feature type="region of interest" description="Disordered" evidence="2">
    <location>
        <begin position="452"/>
        <end position="471"/>
    </location>
</feature>
<dbReference type="PANTHER" id="PTHR48148:SF2">
    <property type="entry name" value="PA14 DOMAIN-CONTAINING PROTEIN"/>
    <property type="match status" value="1"/>
</dbReference>
<dbReference type="SUPFAM" id="SSF81383">
    <property type="entry name" value="F-box domain"/>
    <property type="match status" value="1"/>
</dbReference>
<dbReference type="OrthoDB" id="550691at2759"/>
<feature type="region of interest" description="Disordered" evidence="2">
    <location>
        <begin position="393"/>
        <end position="441"/>
    </location>
</feature>
<accession>A0A835Y9F7</accession>
<evidence type="ECO:0000256" key="2">
    <source>
        <dbReference type="SAM" id="MobiDB-lite"/>
    </source>
</evidence>
<feature type="compositionally biased region" description="Basic and acidic residues" evidence="2">
    <location>
        <begin position="410"/>
        <end position="420"/>
    </location>
</feature>
<reference evidence="4" key="1">
    <citation type="journal article" date="2020" name="bioRxiv">
        <title>Comparative genomics of Chlamydomonas.</title>
        <authorList>
            <person name="Craig R.J."/>
            <person name="Hasan A.R."/>
            <person name="Ness R.W."/>
            <person name="Keightley P.D."/>
        </authorList>
    </citation>
    <scope>NUCLEOTIDE SEQUENCE</scope>
    <source>
        <strain evidence="4">CCAP 11/70</strain>
    </source>
</reference>
<dbReference type="Gene3D" id="3.80.10.10">
    <property type="entry name" value="Ribonuclease Inhibitor"/>
    <property type="match status" value="1"/>
</dbReference>
<comment type="caution">
    <text evidence="4">The sequence shown here is derived from an EMBL/GenBank/DDBJ whole genome shotgun (WGS) entry which is preliminary data.</text>
</comment>
<feature type="compositionally biased region" description="Low complexity" evidence="2">
    <location>
        <begin position="453"/>
        <end position="471"/>
    </location>
</feature>
<dbReference type="Proteomes" id="UP000612055">
    <property type="component" value="Unassembled WGS sequence"/>
</dbReference>
<proteinExistence type="predicted"/>
<dbReference type="InterPro" id="IPR032675">
    <property type="entry name" value="LRR_dom_sf"/>
</dbReference>
<feature type="region of interest" description="Disordered" evidence="2">
    <location>
        <begin position="525"/>
        <end position="547"/>
    </location>
</feature>
<organism evidence="4 5">
    <name type="scientific">Edaphochlamys debaryana</name>
    <dbReference type="NCBI Taxonomy" id="47281"/>
    <lineage>
        <taxon>Eukaryota</taxon>
        <taxon>Viridiplantae</taxon>
        <taxon>Chlorophyta</taxon>
        <taxon>core chlorophytes</taxon>
        <taxon>Chlorophyceae</taxon>
        <taxon>CS clade</taxon>
        <taxon>Chlamydomonadales</taxon>
        <taxon>Chlamydomonadales incertae sedis</taxon>
        <taxon>Edaphochlamys</taxon>
    </lineage>
</organism>